<feature type="transmembrane region" description="Helical" evidence="1">
    <location>
        <begin position="37"/>
        <end position="58"/>
    </location>
</feature>
<name>A0A6N2YGF5_9FIRM</name>
<evidence type="ECO:0000256" key="1">
    <source>
        <dbReference type="SAM" id="Phobius"/>
    </source>
</evidence>
<dbReference type="AlphaFoldDB" id="A0A6N2YGF5"/>
<feature type="transmembrane region" description="Helical" evidence="1">
    <location>
        <begin position="6"/>
        <end position="25"/>
    </location>
</feature>
<keyword evidence="1" id="KW-0472">Membrane</keyword>
<proteinExistence type="predicted"/>
<keyword evidence="1" id="KW-0812">Transmembrane</keyword>
<organism evidence="2">
    <name type="scientific">Intestinibacter bartlettii</name>
    <dbReference type="NCBI Taxonomy" id="261299"/>
    <lineage>
        <taxon>Bacteria</taxon>
        <taxon>Bacillati</taxon>
        <taxon>Bacillota</taxon>
        <taxon>Clostridia</taxon>
        <taxon>Peptostreptococcales</taxon>
        <taxon>Peptostreptococcaceae</taxon>
        <taxon>Intestinibacter</taxon>
    </lineage>
</organism>
<evidence type="ECO:0000313" key="2">
    <source>
        <dbReference type="EMBL" id="VYT65964.1"/>
    </source>
</evidence>
<sequence length="67" mass="7878">MTIVDMFYLILVIIVAIVCLFCKLSTNFFVKRLNKKVFIVSIILFSIILIIVTCALKIEFRKSLWDY</sequence>
<protein>
    <submittedName>
        <fullName evidence="2">Uncharacterized protein</fullName>
    </submittedName>
</protein>
<keyword evidence="1" id="KW-1133">Transmembrane helix</keyword>
<dbReference type="EMBL" id="CACRUE010000005">
    <property type="protein sequence ID" value="VYT65964.1"/>
    <property type="molecule type" value="Genomic_DNA"/>
</dbReference>
<accession>A0A6N2YGF5</accession>
<reference evidence="2" key="1">
    <citation type="submission" date="2019-11" db="EMBL/GenBank/DDBJ databases">
        <authorList>
            <person name="Feng L."/>
        </authorList>
    </citation>
    <scope>NUCLEOTIDE SEQUENCE</scope>
    <source>
        <strain evidence="2">IbartlettiiLFYP30</strain>
    </source>
</reference>
<gene>
    <name evidence="2" type="ORF">IBLFYP30_00847</name>
</gene>